<feature type="compositionally biased region" description="Low complexity" evidence="1">
    <location>
        <begin position="78"/>
        <end position="93"/>
    </location>
</feature>
<evidence type="ECO:0000313" key="3">
    <source>
        <dbReference type="Proteomes" id="UP000828390"/>
    </source>
</evidence>
<feature type="region of interest" description="Disordered" evidence="1">
    <location>
        <begin position="1"/>
        <end position="29"/>
    </location>
</feature>
<proteinExistence type="predicted"/>
<feature type="region of interest" description="Disordered" evidence="1">
    <location>
        <begin position="52"/>
        <end position="93"/>
    </location>
</feature>
<feature type="compositionally biased region" description="Polar residues" evidence="1">
    <location>
        <begin position="1"/>
        <end position="28"/>
    </location>
</feature>
<accession>A0A9D4EJX8</accession>
<protein>
    <submittedName>
        <fullName evidence="2">Uncharacterized protein</fullName>
    </submittedName>
</protein>
<comment type="caution">
    <text evidence="2">The sequence shown here is derived from an EMBL/GenBank/DDBJ whole genome shotgun (WGS) entry which is preliminary data.</text>
</comment>
<organism evidence="2 3">
    <name type="scientific">Dreissena polymorpha</name>
    <name type="common">Zebra mussel</name>
    <name type="synonym">Mytilus polymorpha</name>
    <dbReference type="NCBI Taxonomy" id="45954"/>
    <lineage>
        <taxon>Eukaryota</taxon>
        <taxon>Metazoa</taxon>
        <taxon>Spiralia</taxon>
        <taxon>Lophotrochozoa</taxon>
        <taxon>Mollusca</taxon>
        <taxon>Bivalvia</taxon>
        <taxon>Autobranchia</taxon>
        <taxon>Heteroconchia</taxon>
        <taxon>Euheterodonta</taxon>
        <taxon>Imparidentia</taxon>
        <taxon>Neoheterodontei</taxon>
        <taxon>Myida</taxon>
        <taxon>Dreissenoidea</taxon>
        <taxon>Dreissenidae</taxon>
        <taxon>Dreissena</taxon>
    </lineage>
</organism>
<sequence>MASTQSTNTQSFRSSRPATQSSQKTVKNVSWIIPVGMLTNKPTVYASAAPTPMSVVSAGDPTLPSAAHSPERSKSLCGKKNPSSSGPKPSKQL</sequence>
<keyword evidence="3" id="KW-1185">Reference proteome</keyword>
<gene>
    <name evidence="2" type="ORF">DPMN_157218</name>
</gene>
<name>A0A9D4EJX8_DREPO</name>
<dbReference type="EMBL" id="JAIWYP010000008">
    <property type="protein sequence ID" value="KAH3779415.1"/>
    <property type="molecule type" value="Genomic_DNA"/>
</dbReference>
<reference evidence="2" key="1">
    <citation type="journal article" date="2019" name="bioRxiv">
        <title>The Genome of the Zebra Mussel, Dreissena polymorpha: A Resource for Invasive Species Research.</title>
        <authorList>
            <person name="McCartney M.A."/>
            <person name="Auch B."/>
            <person name="Kono T."/>
            <person name="Mallez S."/>
            <person name="Zhang Y."/>
            <person name="Obille A."/>
            <person name="Becker A."/>
            <person name="Abrahante J.E."/>
            <person name="Garbe J."/>
            <person name="Badalamenti J.P."/>
            <person name="Herman A."/>
            <person name="Mangelson H."/>
            <person name="Liachko I."/>
            <person name="Sullivan S."/>
            <person name="Sone E.D."/>
            <person name="Koren S."/>
            <person name="Silverstein K.A.T."/>
            <person name="Beckman K.B."/>
            <person name="Gohl D.M."/>
        </authorList>
    </citation>
    <scope>NUCLEOTIDE SEQUENCE</scope>
    <source>
        <strain evidence="2">Duluth1</strain>
        <tissue evidence="2">Whole animal</tissue>
    </source>
</reference>
<dbReference type="AlphaFoldDB" id="A0A9D4EJX8"/>
<evidence type="ECO:0000256" key="1">
    <source>
        <dbReference type="SAM" id="MobiDB-lite"/>
    </source>
</evidence>
<reference evidence="2" key="2">
    <citation type="submission" date="2020-11" db="EMBL/GenBank/DDBJ databases">
        <authorList>
            <person name="McCartney M.A."/>
            <person name="Auch B."/>
            <person name="Kono T."/>
            <person name="Mallez S."/>
            <person name="Becker A."/>
            <person name="Gohl D.M."/>
            <person name="Silverstein K.A.T."/>
            <person name="Koren S."/>
            <person name="Bechman K.B."/>
            <person name="Herman A."/>
            <person name="Abrahante J.E."/>
            <person name="Garbe J."/>
        </authorList>
    </citation>
    <scope>NUCLEOTIDE SEQUENCE</scope>
    <source>
        <strain evidence="2">Duluth1</strain>
        <tissue evidence="2">Whole animal</tissue>
    </source>
</reference>
<evidence type="ECO:0000313" key="2">
    <source>
        <dbReference type="EMBL" id="KAH3779415.1"/>
    </source>
</evidence>
<dbReference type="Proteomes" id="UP000828390">
    <property type="component" value="Unassembled WGS sequence"/>
</dbReference>